<accession>A0ABS1DLZ7</accession>
<dbReference type="InterPro" id="IPR000477">
    <property type="entry name" value="RT_dom"/>
</dbReference>
<dbReference type="Pfam" id="PF00078">
    <property type="entry name" value="RVT_1"/>
    <property type="match status" value="1"/>
</dbReference>
<keyword evidence="3" id="KW-0548">Nucleotidyltransferase</keyword>
<dbReference type="PROSITE" id="PS50878">
    <property type="entry name" value="RT_POL"/>
    <property type="match status" value="1"/>
</dbReference>
<gene>
    <name evidence="3" type="primary">ltrA</name>
    <name evidence="3" type="ORF">CKO28_26565</name>
</gene>
<feature type="domain" description="Reverse transcriptase" evidence="2">
    <location>
        <begin position="75"/>
        <end position="324"/>
    </location>
</feature>
<evidence type="ECO:0000313" key="4">
    <source>
        <dbReference type="Proteomes" id="UP001296873"/>
    </source>
</evidence>
<dbReference type="Proteomes" id="UP001296873">
    <property type="component" value="Unassembled WGS sequence"/>
</dbReference>
<comment type="caution">
    <text evidence="3">The sequence shown here is derived from an EMBL/GenBank/DDBJ whole genome shotgun (WGS) entry which is preliminary data.</text>
</comment>
<dbReference type="PANTHER" id="PTHR34047:SF8">
    <property type="entry name" value="PROTEIN YKFC"/>
    <property type="match status" value="1"/>
</dbReference>
<dbReference type="SUPFAM" id="SSF56672">
    <property type="entry name" value="DNA/RNA polymerases"/>
    <property type="match status" value="1"/>
</dbReference>
<keyword evidence="3" id="KW-0808">Transferase</keyword>
<dbReference type="InterPro" id="IPR051083">
    <property type="entry name" value="GrpII_Intron_Splice-Mob/Def"/>
</dbReference>
<dbReference type="EMBL" id="NRRL01000224">
    <property type="protein sequence ID" value="MBK1671565.1"/>
    <property type="molecule type" value="Genomic_DNA"/>
</dbReference>
<comment type="similarity">
    <text evidence="1">Belongs to the bacterial reverse transcriptase family.</text>
</comment>
<dbReference type="CDD" id="cd01651">
    <property type="entry name" value="RT_G2_intron"/>
    <property type="match status" value="1"/>
</dbReference>
<evidence type="ECO:0000313" key="3">
    <source>
        <dbReference type="EMBL" id="MBK1671565.1"/>
    </source>
</evidence>
<evidence type="ECO:0000259" key="2">
    <source>
        <dbReference type="PROSITE" id="PS50878"/>
    </source>
</evidence>
<proteinExistence type="inferred from homology"/>
<reference evidence="3 4" key="1">
    <citation type="journal article" date="2020" name="Microorganisms">
        <title>Osmotic Adaptation and Compatible Solute Biosynthesis of Phototrophic Bacteria as Revealed from Genome Analyses.</title>
        <authorList>
            <person name="Imhoff J.F."/>
            <person name="Rahn T."/>
            <person name="Kunzel S."/>
            <person name="Keller A."/>
            <person name="Neulinger S.C."/>
        </authorList>
    </citation>
    <scope>NUCLEOTIDE SEQUENCE [LARGE SCALE GENOMIC DNA]</scope>
    <source>
        <strain evidence="3 4">DSM 9895</strain>
    </source>
</reference>
<organism evidence="3 4">
    <name type="scientific">Rhodovibrio sodomensis</name>
    <dbReference type="NCBI Taxonomy" id="1088"/>
    <lineage>
        <taxon>Bacteria</taxon>
        <taxon>Pseudomonadati</taxon>
        <taxon>Pseudomonadota</taxon>
        <taxon>Alphaproteobacteria</taxon>
        <taxon>Rhodospirillales</taxon>
        <taxon>Rhodovibrionaceae</taxon>
        <taxon>Rhodovibrio</taxon>
    </lineage>
</organism>
<name>A0ABS1DLZ7_9PROT</name>
<protein>
    <submittedName>
        <fullName evidence="3">Group II intron reverse transcriptase/maturase</fullName>
    </submittedName>
</protein>
<dbReference type="InterPro" id="IPR043502">
    <property type="entry name" value="DNA/RNA_pol_sf"/>
</dbReference>
<dbReference type="Gene3D" id="3.30.70.270">
    <property type="match status" value="1"/>
</dbReference>
<dbReference type="InterPro" id="IPR030931">
    <property type="entry name" value="Group_II_RT_mat"/>
</dbReference>
<sequence>MTERSGSDPISTKRQRIADLAARMPETPLTTLAHHIDHAWLKEAYRQTRKSGATGVDGQTAADYAADLDANLADLLERAKSGRYRAPPVRRTYIPKGDGSKVRPLGIPTFEDKVLQRAVAMVLESVYEQDFYDCSYGFRPGRSAHDALHATREALMAMGGGWVLSLDISSYYDSIDHRLLQDVVRQRVRDGVLTRLIGKWLKAGVMEDGQWRSADAGTPQGGIVSPALANVFLHEVLDSWFEETVTPRMHGRAQLVRYADDAVLLFEREDDARRVLRVIYDRFAKYGLTVHPEKTRLVKFTRPPRAADGSKPHSGTFDLLGFTHYWRRSRRGNWIIDRKTAKDRYARTLKALNQCCRANRHRPVREQWRTLCRKLEGHYRYFGVPGNRRQLSAVWSATHRRWCYWLNRRSQRGRMPWDRFHQLLERYPLPPPRLLARHRA</sequence>
<dbReference type="NCBIfam" id="TIGR04416">
    <property type="entry name" value="group_II_RT_mat"/>
    <property type="match status" value="1"/>
</dbReference>
<dbReference type="InterPro" id="IPR043128">
    <property type="entry name" value="Rev_trsase/Diguanyl_cyclase"/>
</dbReference>
<dbReference type="PANTHER" id="PTHR34047">
    <property type="entry name" value="NUCLEAR INTRON MATURASE 1, MITOCHONDRIAL-RELATED"/>
    <property type="match status" value="1"/>
</dbReference>
<keyword evidence="4" id="KW-1185">Reference proteome</keyword>
<dbReference type="GO" id="GO:0003964">
    <property type="term" value="F:RNA-directed DNA polymerase activity"/>
    <property type="evidence" value="ECO:0007669"/>
    <property type="project" value="UniProtKB-KW"/>
</dbReference>
<evidence type="ECO:0000256" key="1">
    <source>
        <dbReference type="ARBA" id="ARBA00034120"/>
    </source>
</evidence>
<keyword evidence="3" id="KW-0695">RNA-directed DNA polymerase</keyword>